<protein>
    <submittedName>
        <fullName evidence="1">Uncharacterized protein</fullName>
    </submittedName>
</protein>
<organism evidence="1 2">
    <name type="scientific">Comamonas odontotermitis</name>
    <dbReference type="NCBI Taxonomy" id="379895"/>
    <lineage>
        <taxon>Bacteria</taxon>
        <taxon>Pseudomonadati</taxon>
        <taxon>Pseudomonadota</taxon>
        <taxon>Betaproteobacteria</taxon>
        <taxon>Burkholderiales</taxon>
        <taxon>Comamonadaceae</taxon>
        <taxon>Comamonas</taxon>
    </lineage>
</organism>
<gene>
    <name evidence="1" type="ORF">HNP33_003733</name>
</gene>
<accession>A0ABR6RKE7</accession>
<dbReference type="EMBL" id="JACHKZ010000033">
    <property type="protein sequence ID" value="MBB6579619.1"/>
    <property type="molecule type" value="Genomic_DNA"/>
</dbReference>
<dbReference type="RefSeq" id="WP_267906728.1">
    <property type="nucleotide sequence ID" value="NZ_JACHKZ010000033.1"/>
</dbReference>
<name>A0ABR6RKE7_9BURK</name>
<evidence type="ECO:0000313" key="1">
    <source>
        <dbReference type="EMBL" id="MBB6579619.1"/>
    </source>
</evidence>
<sequence length="43" mass="4939">MTADTKEKTRIGGNRAGFIVKRHIDQLVDRILKEAFANRKRAL</sequence>
<comment type="caution">
    <text evidence="1">The sequence shown here is derived from an EMBL/GenBank/DDBJ whole genome shotgun (WGS) entry which is preliminary data.</text>
</comment>
<dbReference type="Proteomes" id="UP000562492">
    <property type="component" value="Unassembled WGS sequence"/>
</dbReference>
<keyword evidence="2" id="KW-1185">Reference proteome</keyword>
<reference evidence="1 2" key="1">
    <citation type="submission" date="2020-08" db="EMBL/GenBank/DDBJ databases">
        <title>Functional genomics of gut bacteria from endangered species of beetles.</title>
        <authorList>
            <person name="Carlos-Shanley C."/>
        </authorList>
    </citation>
    <scope>NUCLEOTIDE SEQUENCE [LARGE SCALE GENOMIC DNA]</scope>
    <source>
        <strain evidence="1 2">S00124</strain>
    </source>
</reference>
<evidence type="ECO:0000313" key="2">
    <source>
        <dbReference type="Proteomes" id="UP000562492"/>
    </source>
</evidence>
<proteinExistence type="predicted"/>